<evidence type="ECO:0000256" key="4">
    <source>
        <dbReference type="ARBA" id="ARBA00023242"/>
    </source>
</evidence>
<proteinExistence type="predicted"/>
<evidence type="ECO:0000256" key="1">
    <source>
        <dbReference type="ARBA" id="ARBA00004123"/>
    </source>
</evidence>
<evidence type="ECO:0000256" key="5">
    <source>
        <dbReference type="SAM" id="Coils"/>
    </source>
</evidence>
<evidence type="ECO:0000313" key="6">
    <source>
        <dbReference type="EMBL" id="CAE0611255.1"/>
    </source>
</evidence>
<feature type="coiled-coil region" evidence="5">
    <location>
        <begin position="61"/>
        <end position="88"/>
    </location>
</feature>
<comment type="subcellular location">
    <subcellularLocation>
        <location evidence="1">Nucleus</location>
    </subcellularLocation>
</comment>
<reference evidence="6" key="1">
    <citation type="submission" date="2021-01" db="EMBL/GenBank/DDBJ databases">
        <authorList>
            <person name="Corre E."/>
            <person name="Pelletier E."/>
            <person name="Niang G."/>
            <person name="Scheremetjew M."/>
            <person name="Finn R."/>
            <person name="Kale V."/>
            <person name="Holt S."/>
            <person name="Cochrane G."/>
            <person name="Meng A."/>
            <person name="Brown T."/>
            <person name="Cohen L."/>
        </authorList>
    </citation>
    <scope>NUCLEOTIDE SEQUENCE</scope>
    <source>
        <strain evidence="6">CCMP1897</strain>
    </source>
</reference>
<evidence type="ECO:0000256" key="2">
    <source>
        <dbReference type="ARBA" id="ARBA00023015"/>
    </source>
</evidence>
<keyword evidence="5" id="KW-0175">Coiled coil</keyword>
<accession>A0A7S3XEK2</accession>
<dbReference type="GO" id="GO:0003712">
    <property type="term" value="F:transcription coregulator activity"/>
    <property type="evidence" value="ECO:0007669"/>
    <property type="project" value="InterPro"/>
</dbReference>
<keyword evidence="2" id="KW-0805">Transcription regulation</keyword>
<dbReference type="PANTHER" id="PTHR12434:SF6">
    <property type="entry name" value="MEDIATOR OF RNA POLYMERASE II TRANSCRIPTION SUBUNIT 22"/>
    <property type="match status" value="1"/>
</dbReference>
<dbReference type="GO" id="GO:0006357">
    <property type="term" value="P:regulation of transcription by RNA polymerase II"/>
    <property type="evidence" value="ECO:0007669"/>
    <property type="project" value="InterPro"/>
</dbReference>
<protein>
    <submittedName>
        <fullName evidence="6">Uncharacterized protein</fullName>
    </submittedName>
</protein>
<name>A0A7S3XEK2_9CHLO</name>
<keyword evidence="4" id="KW-0539">Nucleus</keyword>
<keyword evidence="3" id="KW-0804">Transcription</keyword>
<evidence type="ECO:0000256" key="3">
    <source>
        <dbReference type="ARBA" id="ARBA00023163"/>
    </source>
</evidence>
<sequence length="118" mass="13273">MEGNAAEKVKGMMQSLQAILKITQQEGKDLGGRKIMQVDVEAAKISAAAESLLRIVESLKETALLEDAKEANRNVQRIENKLRTMETRVDEEFQGLREDIGKMMVELETKYYTTKGLV</sequence>
<dbReference type="AlphaFoldDB" id="A0A7S3XEK2"/>
<dbReference type="GO" id="GO:0016592">
    <property type="term" value="C:mediator complex"/>
    <property type="evidence" value="ECO:0007669"/>
    <property type="project" value="InterPro"/>
</dbReference>
<dbReference type="InterPro" id="IPR009332">
    <property type="entry name" value="Med22"/>
</dbReference>
<dbReference type="PANTHER" id="PTHR12434">
    <property type="entry name" value="MEDIATOR OF RNA POLYMERASE II TRANSCRIPTION SUBUNIT 22"/>
    <property type="match status" value="1"/>
</dbReference>
<dbReference type="Pfam" id="PF06179">
    <property type="entry name" value="Med22"/>
    <property type="match status" value="1"/>
</dbReference>
<gene>
    <name evidence="6" type="ORF">PSAL00342_LOCUS5090</name>
</gene>
<dbReference type="EMBL" id="HBIS01005640">
    <property type="protein sequence ID" value="CAE0611255.1"/>
    <property type="molecule type" value="Transcribed_RNA"/>
</dbReference>
<organism evidence="6">
    <name type="scientific">Picocystis salinarum</name>
    <dbReference type="NCBI Taxonomy" id="88271"/>
    <lineage>
        <taxon>Eukaryota</taxon>
        <taxon>Viridiplantae</taxon>
        <taxon>Chlorophyta</taxon>
        <taxon>Picocystophyceae</taxon>
        <taxon>Picocystales</taxon>
        <taxon>Picocystaceae</taxon>
        <taxon>Picocystis</taxon>
    </lineage>
</organism>